<feature type="signal peptide" evidence="3">
    <location>
        <begin position="1"/>
        <end position="25"/>
    </location>
</feature>
<reference evidence="4 5" key="1">
    <citation type="submission" date="2019-01" db="EMBL/GenBank/DDBJ databases">
        <authorList>
            <person name="Ferrante I. M."/>
        </authorList>
    </citation>
    <scope>NUCLEOTIDE SEQUENCE [LARGE SCALE GENOMIC DNA]</scope>
    <source>
        <strain evidence="4 5">B856</strain>
    </source>
</reference>
<evidence type="ECO:0000313" key="5">
    <source>
        <dbReference type="Proteomes" id="UP000291116"/>
    </source>
</evidence>
<evidence type="ECO:0000313" key="4">
    <source>
        <dbReference type="EMBL" id="VEU40481.1"/>
    </source>
</evidence>
<name>A0A448ZEU3_9STRA</name>
<accession>A0A448ZEU3</accession>
<dbReference type="EMBL" id="CAACVS010000283">
    <property type="protein sequence ID" value="VEU40481.1"/>
    <property type="molecule type" value="Genomic_DNA"/>
</dbReference>
<keyword evidence="1" id="KW-0175">Coiled coil</keyword>
<evidence type="ECO:0000256" key="1">
    <source>
        <dbReference type="SAM" id="Coils"/>
    </source>
</evidence>
<sequence length="405" mass="44589">MLTKSAAPYLLAFITLAFLPTSTDGFGVHPKGSLSSLLSENSRGITSSRLQYQNEESPTSSTTSTKERIEGSQANTIDQEWGLREDWALQDSVPRYTVGTNAFTFWTQLRHSIPELARWPEEVLEKKYKEWYSLSKDSLLIDCGPSPTLLSDWWVKSSDDAMMMGGSLPNGSKIWFPLKYAGTLGDDPTRISSSEGLTKDTLDDFYISSFMTLHTSSYAESTGGVVYDLGFPRCEANKIHGPRTDDNGTTRPARKLEQIDAVQDESVGLGVKQLEKLRDGAVSKATQNVGAILAASTLSACVALGYAAGHNSSPPVSAMQNRQGAMVTAAANGSNKDKISYYTSTSVSRLEPTVSEQRARVELKVGRDKRSLVLMQERLKADELELENLRKEESRLEAIEWGFQK</sequence>
<dbReference type="Proteomes" id="UP000291116">
    <property type="component" value="Unassembled WGS sequence"/>
</dbReference>
<proteinExistence type="predicted"/>
<feature type="chain" id="PRO_5019584778" evidence="3">
    <location>
        <begin position="26"/>
        <end position="405"/>
    </location>
</feature>
<evidence type="ECO:0000256" key="2">
    <source>
        <dbReference type="SAM" id="MobiDB-lite"/>
    </source>
</evidence>
<dbReference type="AlphaFoldDB" id="A0A448ZEU3"/>
<feature type="region of interest" description="Disordered" evidence="2">
    <location>
        <begin position="48"/>
        <end position="75"/>
    </location>
</feature>
<keyword evidence="3" id="KW-0732">Signal</keyword>
<protein>
    <submittedName>
        <fullName evidence="4">Uncharacterized protein</fullName>
    </submittedName>
</protein>
<evidence type="ECO:0000256" key="3">
    <source>
        <dbReference type="SAM" id="SignalP"/>
    </source>
</evidence>
<keyword evidence="5" id="KW-1185">Reference proteome</keyword>
<feature type="coiled-coil region" evidence="1">
    <location>
        <begin position="372"/>
        <end position="399"/>
    </location>
</feature>
<gene>
    <name evidence="4" type="ORF">PSNMU_V1.4_AUG-EV-PASAV3_0073690</name>
</gene>
<organism evidence="4 5">
    <name type="scientific">Pseudo-nitzschia multistriata</name>
    <dbReference type="NCBI Taxonomy" id="183589"/>
    <lineage>
        <taxon>Eukaryota</taxon>
        <taxon>Sar</taxon>
        <taxon>Stramenopiles</taxon>
        <taxon>Ochrophyta</taxon>
        <taxon>Bacillariophyta</taxon>
        <taxon>Bacillariophyceae</taxon>
        <taxon>Bacillariophycidae</taxon>
        <taxon>Bacillariales</taxon>
        <taxon>Bacillariaceae</taxon>
        <taxon>Pseudo-nitzschia</taxon>
    </lineage>
</organism>